<organism evidence="1 2">
    <name type="scientific">Acidithiobacillus marinus</name>
    <dbReference type="NCBI Taxonomy" id="187490"/>
    <lineage>
        <taxon>Bacteria</taxon>
        <taxon>Pseudomonadati</taxon>
        <taxon>Pseudomonadota</taxon>
        <taxon>Acidithiobacillia</taxon>
        <taxon>Acidithiobacillales</taxon>
        <taxon>Acidithiobacillaceae</taxon>
        <taxon>Acidithiobacillus</taxon>
    </lineage>
</organism>
<keyword evidence="2" id="KW-1185">Reference proteome</keyword>
<accession>A0A2I1DIG4</accession>
<dbReference type="EMBL" id="MXAV01000053">
    <property type="protein sequence ID" value="PKY09655.1"/>
    <property type="molecule type" value="Genomic_DNA"/>
</dbReference>
<dbReference type="AlphaFoldDB" id="A0A2I1DIG4"/>
<evidence type="ECO:0000313" key="2">
    <source>
        <dbReference type="Proteomes" id="UP000234329"/>
    </source>
</evidence>
<dbReference type="Proteomes" id="UP000234329">
    <property type="component" value="Unassembled WGS sequence"/>
</dbReference>
<gene>
    <name evidence="1" type="ORF">B1757_13710</name>
</gene>
<evidence type="ECO:0000313" key="1">
    <source>
        <dbReference type="EMBL" id="PKY09655.1"/>
    </source>
</evidence>
<name>A0A2I1DIG4_9PROT</name>
<sequence length="61" mass="6894">MPDTHISVEDGFFADKYRRELRDFGLILQPHVSVNGIMDTLEQVLGESLDNETGTGYEQAH</sequence>
<reference evidence="1 2" key="1">
    <citation type="submission" date="2017-03" db="EMBL/GenBank/DDBJ databases">
        <title>Draft genime sequence of the acidophilic sulfur-oxidizing bacterium Acidithiobacillus sp. SH, isolated from seawater.</title>
        <authorList>
            <person name="Sharmin S."/>
            <person name="Tokuhisa M."/>
            <person name="Kanao T."/>
            <person name="Kamimura K."/>
        </authorList>
    </citation>
    <scope>NUCLEOTIDE SEQUENCE [LARGE SCALE GENOMIC DNA]</scope>
    <source>
        <strain evidence="1 2">SH</strain>
    </source>
</reference>
<comment type="caution">
    <text evidence="1">The sequence shown here is derived from an EMBL/GenBank/DDBJ whole genome shotgun (WGS) entry which is preliminary data.</text>
</comment>
<proteinExistence type="predicted"/>
<dbReference type="InParanoid" id="A0A2I1DIG4"/>
<dbReference type="RefSeq" id="WP_101538865.1">
    <property type="nucleotide sequence ID" value="NZ_MXAV01000053.1"/>
</dbReference>
<protein>
    <submittedName>
        <fullName evidence="1">Uncharacterized protein</fullName>
    </submittedName>
</protein>